<dbReference type="PROSITE" id="PS01229">
    <property type="entry name" value="COF_2"/>
    <property type="match status" value="1"/>
</dbReference>
<dbReference type="EMBL" id="LK028559">
    <property type="protein sequence ID" value="CDR31196.1"/>
    <property type="molecule type" value="Genomic_DNA"/>
</dbReference>
<dbReference type="OrthoDB" id="384659at2"/>
<dbReference type="GO" id="GO:0016791">
    <property type="term" value="F:phosphatase activity"/>
    <property type="evidence" value="ECO:0007669"/>
    <property type="project" value="TreeGrafter"/>
</dbReference>
<name>A0A061AI06_9MOLU</name>
<organism evidence="1 2">
    <name type="scientific">Acholeplasma oculi</name>
    <dbReference type="NCBI Taxonomy" id="35623"/>
    <lineage>
        <taxon>Bacteria</taxon>
        <taxon>Bacillati</taxon>
        <taxon>Mycoplasmatota</taxon>
        <taxon>Mollicutes</taxon>
        <taxon>Acholeplasmatales</taxon>
        <taxon>Acholeplasmataceae</taxon>
        <taxon>Acholeplasma</taxon>
    </lineage>
</organism>
<keyword evidence="1" id="KW-0378">Hydrolase</keyword>
<dbReference type="Gene3D" id="3.40.50.1000">
    <property type="entry name" value="HAD superfamily/HAD-like"/>
    <property type="match status" value="1"/>
</dbReference>
<sequence length="266" mass="30828">MKRVYVFDLDNTIRSSKLGKILPGTKKLIQELSAHKDNVLVLATGRGFSKIDVLEGLDIYFKYKILVNGALVLEDDQIMSEITIHNDDIDQVILDMQKNDIAIGMVGYHEEVVTRYDEHVKMAVGSFHRKYPEVDPNYHLSHHVYQLWVFHPDQNLIDQLVSKYHQFVPFHWHYGGIDLVYPHVSKDQALKEVLKKYPGYQVIAVGDGHNDLGMIKLADIGILLENSRWFDEAEGLYDLRGPHVDLDQLYNFFKENNLLIHEEEDK</sequence>
<dbReference type="InterPro" id="IPR006379">
    <property type="entry name" value="HAD-SF_hydro_IIB"/>
</dbReference>
<dbReference type="Pfam" id="PF08282">
    <property type="entry name" value="Hydrolase_3"/>
    <property type="match status" value="1"/>
</dbReference>
<dbReference type="HOGENOM" id="CLU_044146_7_0_14"/>
<reference evidence="2" key="1">
    <citation type="submission" date="2014-05" db="EMBL/GenBank/DDBJ databases">
        <authorList>
            <person name="Kube M."/>
        </authorList>
    </citation>
    <scope>NUCLEOTIDE SEQUENCE [LARGE SCALE GENOMIC DNA]</scope>
</reference>
<keyword evidence="2" id="KW-1185">Reference proteome</keyword>
<evidence type="ECO:0000313" key="1">
    <source>
        <dbReference type="EMBL" id="CDR31196.1"/>
    </source>
</evidence>
<protein>
    <submittedName>
        <fullName evidence="1">HAD-superfamily hydrolase, subfamily IIB</fullName>
    </submittedName>
</protein>
<dbReference type="Proteomes" id="UP000032434">
    <property type="component" value="Chromosome 1"/>
</dbReference>
<dbReference type="GO" id="GO:0005829">
    <property type="term" value="C:cytosol"/>
    <property type="evidence" value="ECO:0007669"/>
    <property type="project" value="TreeGrafter"/>
</dbReference>
<dbReference type="NCBIfam" id="TIGR01484">
    <property type="entry name" value="HAD-SF-IIB"/>
    <property type="match status" value="1"/>
</dbReference>
<dbReference type="GO" id="GO:0000287">
    <property type="term" value="F:magnesium ion binding"/>
    <property type="evidence" value="ECO:0007669"/>
    <property type="project" value="TreeGrafter"/>
</dbReference>
<dbReference type="KEGG" id="aoc:Aocu_11230"/>
<dbReference type="InterPro" id="IPR023214">
    <property type="entry name" value="HAD_sf"/>
</dbReference>
<dbReference type="RefSeq" id="WP_045749641.1">
    <property type="nucleotide sequence ID" value="NZ_FUZK01000001.1"/>
</dbReference>
<dbReference type="FunCoup" id="A0A061AI06">
    <property type="interactions" value="2"/>
</dbReference>
<dbReference type="InterPro" id="IPR036412">
    <property type="entry name" value="HAD-like_sf"/>
</dbReference>
<dbReference type="PATRIC" id="fig|35623.3.peg.1123"/>
<gene>
    <name evidence="1" type="ORF">Aocu_11230</name>
</gene>
<evidence type="ECO:0000313" key="2">
    <source>
        <dbReference type="Proteomes" id="UP000032434"/>
    </source>
</evidence>
<proteinExistence type="predicted"/>
<dbReference type="STRING" id="35623.Aocu_11230"/>
<dbReference type="SUPFAM" id="SSF56784">
    <property type="entry name" value="HAD-like"/>
    <property type="match status" value="1"/>
</dbReference>
<dbReference type="PANTHER" id="PTHR10000">
    <property type="entry name" value="PHOSPHOSERINE PHOSPHATASE"/>
    <property type="match status" value="1"/>
</dbReference>
<dbReference type="PANTHER" id="PTHR10000:SF25">
    <property type="entry name" value="PHOSPHATASE YKRA-RELATED"/>
    <property type="match status" value="1"/>
</dbReference>
<dbReference type="Gene3D" id="3.30.1240.10">
    <property type="match status" value="1"/>
</dbReference>
<dbReference type="InParanoid" id="A0A061AI06"/>
<dbReference type="AlphaFoldDB" id="A0A061AI06"/>
<accession>A0A061AI06</accession>